<protein>
    <submittedName>
        <fullName evidence="1">Uncharacterized protein</fullName>
    </submittedName>
</protein>
<dbReference type="AlphaFoldDB" id="A0A1G2R302"/>
<accession>A0A1G2R302</accession>
<reference evidence="1 2" key="1">
    <citation type="journal article" date="2016" name="Nat. Commun.">
        <title>Thousands of microbial genomes shed light on interconnected biogeochemical processes in an aquifer system.</title>
        <authorList>
            <person name="Anantharaman K."/>
            <person name="Brown C.T."/>
            <person name="Hug L.A."/>
            <person name="Sharon I."/>
            <person name="Castelle C.J."/>
            <person name="Probst A.J."/>
            <person name="Thomas B.C."/>
            <person name="Singh A."/>
            <person name="Wilkins M.J."/>
            <person name="Karaoz U."/>
            <person name="Brodie E.L."/>
            <person name="Williams K.H."/>
            <person name="Hubbard S.S."/>
            <person name="Banfield J.F."/>
        </authorList>
    </citation>
    <scope>NUCLEOTIDE SEQUENCE [LARGE SCALE GENOMIC DNA]</scope>
</reference>
<evidence type="ECO:0000313" key="1">
    <source>
        <dbReference type="EMBL" id="OHA67245.1"/>
    </source>
</evidence>
<proteinExistence type="predicted"/>
<gene>
    <name evidence="1" type="ORF">A3C82_00050</name>
</gene>
<organism evidence="1 2">
    <name type="scientific">Candidatus Wildermuthbacteria bacterium RIFCSPHIGHO2_02_FULL_47_12</name>
    <dbReference type="NCBI Taxonomy" id="1802451"/>
    <lineage>
        <taxon>Bacteria</taxon>
        <taxon>Candidatus Wildermuthiibacteriota</taxon>
    </lineage>
</organism>
<dbReference type="EMBL" id="MHTW01000015">
    <property type="protein sequence ID" value="OHA67245.1"/>
    <property type="molecule type" value="Genomic_DNA"/>
</dbReference>
<evidence type="ECO:0000313" key="2">
    <source>
        <dbReference type="Proteomes" id="UP000176901"/>
    </source>
</evidence>
<dbReference type="STRING" id="1802451.A3C82_00050"/>
<dbReference type="Proteomes" id="UP000176901">
    <property type="component" value="Unassembled WGS sequence"/>
</dbReference>
<sequence length="61" mass="7019">MDLLDPWNLILESAAPYLSLPQGEGWMRGFFFAMIETEVGEYAEDQGFLLPNPVSIHREYL</sequence>
<comment type="caution">
    <text evidence="1">The sequence shown here is derived from an EMBL/GenBank/DDBJ whole genome shotgun (WGS) entry which is preliminary data.</text>
</comment>
<name>A0A1G2R302_9BACT</name>